<feature type="compositionally biased region" description="Basic and acidic residues" evidence="1">
    <location>
        <begin position="46"/>
        <end position="57"/>
    </location>
</feature>
<dbReference type="Proteomes" id="UP000019116">
    <property type="component" value="Chromosome 6A"/>
</dbReference>
<dbReference type="EnsemblPlants" id="TraesCS6A02G152100.1">
    <property type="protein sequence ID" value="TraesCS6A02G152100.1"/>
    <property type="gene ID" value="TraesCS6A02G152100"/>
</dbReference>
<evidence type="ECO:0000313" key="3">
    <source>
        <dbReference type="Proteomes" id="UP000019116"/>
    </source>
</evidence>
<name>A0A3B6NNE9_WHEAT</name>
<organism evidence="2">
    <name type="scientific">Triticum aestivum</name>
    <name type="common">Wheat</name>
    <dbReference type="NCBI Taxonomy" id="4565"/>
    <lineage>
        <taxon>Eukaryota</taxon>
        <taxon>Viridiplantae</taxon>
        <taxon>Streptophyta</taxon>
        <taxon>Embryophyta</taxon>
        <taxon>Tracheophyta</taxon>
        <taxon>Spermatophyta</taxon>
        <taxon>Magnoliopsida</taxon>
        <taxon>Liliopsida</taxon>
        <taxon>Poales</taxon>
        <taxon>Poaceae</taxon>
        <taxon>BOP clade</taxon>
        <taxon>Pooideae</taxon>
        <taxon>Triticodae</taxon>
        <taxon>Triticeae</taxon>
        <taxon>Triticinae</taxon>
        <taxon>Triticum</taxon>
    </lineage>
</organism>
<keyword evidence="3" id="KW-1185">Reference proteome</keyword>
<protein>
    <submittedName>
        <fullName evidence="2">Uncharacterized protein</fullName>
    </submittedName>
</protein>
<dbReference type="Gramene" id="TraesCS6A03G0364300.1">
    <property type="protein sequence ID" value="TraesCS6A03G0364300.1.CDS"/>
    <property type="gene ID" value="TraesCS6A03G0364300"/>
</dbReference>
<dbReference type="Gramene" id="TraesWEE_scaffold_007635_01G000400.1">
    <property type="protein sequence ID" value="TraesWEE_scaffold_007635_01G000400.1"/>
    <property type="gene ID" value="TraesWEE_scaffold_007635_01G000400"/>
</dbReference>
<feature type="compositionally biased region" description="Polar residues" evidence="1">
    <location>
        <begin position="1"/>
        <end position="11"/>
    </location>
</feature>
<dbReference type="Gramene" id="TraesCS6A02G152100.1">
    <property type="protein sequence ID" value="TraesCS6A02G152100.1"/>
    <property type="gene ID" value="TraesCS6A02G152100"/>
</dbReference>
<evidence type="ECO:0000313" key="2">
    <source>
        <dbReference type="EnsemblPlants" id="TraesCS6A02G152100.1"/>
    </source>
</evidence>
<dbReference type="AlphaFoldDB" id="A0A3B6NNE9"/>
<reference evidence="2" key="2">
    <citation type="submission" date="2018-10" db="UniProtKB">
        <authorList>
            <consortium name="EnsemblPlants"/>
        </authorList>
    </citation>
    <scope>IDENTIFICATION</scope>
</reference>
<feature type="region of interest" description="Disordered" evidence="1">
    <location>
        <begin position="1"/>
        <end position="67"/>
    </location>
</feature>
<proteinExistence type="predicted"/>
<evidence type="ECO:0000256" key="1">
    <source>
        <dbReference type="SAM" id="MobiDB-lite"/>
    </source>
</evidence>
<reference evidence="2" key="1">
    <citation type="submission" date="2018-08" db="EMBL/GenBank/DDBJ databases">
        <authorList>
            <person name="Rossello M."/>
        </authorList>
    </citation>
    <scope>NUCLEOTIDE SEQUENCE [LARGE SCALE GENOMIC DNA]</scope>
    <source>
        <strain evidence="2">cv. Chinese Spring</strain>
    </source>
</reference>
<sequence>MAMTSLATHSSIDGDGLLRSTRSRGGLHPLRPRHPLQSPSPQVIEQHQEEELKHSYHDAPPQKQKRSNHLKIIHGKDDKVKHEANRWNLGRRGLVLRRQSARRRRAQTHLLQCL</sequence>
<accession>A0A3B6NNE9</accession>